<keyword evidence="2" id="KW-1185">Reference proteome</keyword>
<gene>
    <name evidence="1" type="ORF">G2W53_012992</name>
</gene>
<evidence type="ECO:0000313" key="2">
    <source>
        <dbReference type="Proteomes" id="UP000634136"/>
    </source>
</evidence>
<protein>
    <submittedName>
        <fullName evidence="1">Uncharacterized protein</fullName>
    </submittedName>
</protein>
<reference evidence="1" key="1">
    <citation type="submission" date="2020-09" db="EMBL/GenBank/DDBJ databases">
        <title>Genome-Enabled Discovery of Anthraquinone Biosynthesis in Senna tora.</title>
        <authorList>
            <person name="Kang S.-H."/>
            <person name="Pandey R.P."/>
            <person name="Lee C.-M."/>
            <person name="Sim J.-S."/>
            <person name="Jeong J.-T."/>
            <person name="Choi B.-S."/>
            <person name="Jung M."/>
            <person name="Ginzburg D."/>
            <person name="Zhao K."/>
            <person name="Won S.Y."/>
            <person name="Oh T.-J."/>
            <person name="Yu Y."/>
            <person name="Kim N.-H."/>
            <person name="Lee O.R."/>
            <person name="Lee T.-H."/>
            <person name="Bashyal P."/>
            <person name="Kim T.-S."/>
            <person name="Lee W.-H."/>
            <person name="Kawkins C."/>
            <person name="Kim C.-K."/>
            <person name="Kim J.S."/>
            <person name="Ahn B.O."/>
            <person name="Rhee S.Y."/>
            <person name="Sohng J.K."/>
        </authorList>
    </citation>
    <scope>NUCLEOTIDE SEQUENCE</scope>
    <source>
        <tissue evidence="1">Leaf</tissue>
    </source>
</reference>
<sequence length="32" mass="3694">MAKYTWHMKVGREVWWQPALSSHRGVSCGFGT</sequence>
<organism evidence="1 2">
    <name type="scientific">Senna tora</name>
    <dbReference type="NCBI Taxonomy" id="362788"/>
    <lineage>
        <taxon>Eukaryota</taxon>
        <taxon>Viridiplantae</taxon>
        <taxon>Streptophyta</taxon>
        <taxon>Embryophyta</taxon>
        <taxon>Tracheophyta</taxon>
        <taxon>Spermatophyta</taxon>
        <taxon>Magnoliopsida</taxon>
        <taxon>eudicotyledons</taxon>
        <taxon>Gunneridae</taxon>
        <taxon>Pentapetalae</taxon>
        <taxon>rosids</taxon>
        <taxon>fabids</taxon>
        <taxon>Fabales</taxon>
        <taxon>Fabaceae</taxon>
        <taxon>Caesalpinioideae</taxon>
        <taxon>Cassia clade</taxon>
        <taxon>Senna</taxon>
    </lineage>
</organism>
<name>A0A834WSN9_9FABA</name>
<proteinExistence type="predicted"/>
<dbReference type="EMBL" id="JAAIUW010000005">
    <property type="protein sequence ID" value="KAF7830659.1"/>
    <property type="molecule type" value="Genomic_DNA"/>
</dbReference>
<accession>A0A834WSN9</accession>
<dbReference type="AlphaFoldDB" id="A0A834WSN9"/>
<comment type="caution">
    <text evidence="1">The sequence shown here is derived from an EMBL/GenBank/DDBJ whole genome shotgun (WGS) entry which is preliminary data.</text>
</comment>
<dbReference type="Proteomes" id="UP000634136">
    <property type="component" value="Unassembled WGS sequence"/>
</dbReference>
<evidence type="ECO:0000313" key="1">
    <source>
        <dbReference type="EMBL" id="KAF7830659.1"/>
    </source>
</evidence>